<dbReference type="AlphaFoldDB" id="E0RZB6"/>
<dbReference type="EMBL" id="CP001810">
    <property type="protein sequence ID" value="ADL33113.1"/>
    <property type="molecule type" value="Genomic_DNA"/>
</dbReference>
<evidence type="ECO:0000259" key="1">
    <source>
        <dbReference type="Pfam" id="PF00534"/>
    </source>
</evidence>
<feature type="domain" description="Glycosyltransferase subfamily 4-like N-terminal" evidence="2">
    <location>
        <begin position="77"/>
        <end position="188"/>
    </location>
</feature>
<dbReference type="PANTHER" id="PTHR12526">
    <property type="entry name" value="GLYCOSYLTRANSFERASE"/>
    <property type="match status" value="1"/>
</dbReference>
<reference evidence="3 4" key="1">
    <citation type="journal article" date="2010" name="PLoS ONE">
        <title>The glycobiome of the rumen bacterium Butyrivibrio proteoclasticus B316(T) highlights adaptation to a polysaccharide-rich environment.</title>
        <authorList>
            <person name="Kelly W.J."/>
            <person name="Leahy S.C."/>
            <person name="Altermann E."/>
            <person name="Yeoman C.J."/>
            <person name="Dunne J.C."/>
            <person name="Kong Z."/>
            <person name="Pacheco D.M."/>
            <person name="Li D."/>
            <person name="Noel S.J."/>
            <person name="Moon C.D."/>
            <person name="Cookson A.L."/>
            <person name="Attwood G.T."/>
        </authorList>
    </citation>
    <scope>NUCLEOTIDE SEQUENCE [LARGE SCALE GENOMIC DNA]</scope>
    <source>
        <strain evidence="4">ATCC 51982 / DSM 14932 / B316</strain>
    </source>
</reference>
<dbReference type="GO" id="GO:0016757">
    <property type="term" value="F:glycosyltransferase activity"/>
    <property type="evidence" value="ECO:0007669"/>
    <property type="project" value="InterPro"/>
</dbReference>
<name>E0RZB6_BUTPB</name>
<evidence type="ECO:0000313" key="4">
    <source>
        <dbReference type="Proteomes" id="UP000001299"/>
    </source>
</evidence>
<dbReference type="InterPro" id="IPR001296">
    <property type="entry name" value="Glyco_trans_1"/>
</dbReference>
<dbReference type="InterPro" id="IPR028098">
    <property type="entry name" value="Glyco_trans_4-like_N"/>
</dbReference>
<dbReference type="Gene3D" id="3.40.50.2000">
    <property type="entry name" value="Glycogen Phosphorylase B"/>
    <property type="match status" value="2"/>
</dbReference>
<dbReference type="HOGENOM" id="CLU_009583_2_4_9"/>
<gene>
    <name evidence="3" type="ordered locus">bpr_I0365</name>
</gene>
<dbReference type="Pfam" id="PF13439">
    <property type="entry name" value="Glyco_transf_4"/>
    <property type="match status" value="1"/>
</dbReference>
<keyword evidence="3" id="KW-0808">Transferase</keyword>
<dbReference type="Pfam" id="PF00534">
    <property type="entry name" value="Glycos_transf_1"/>
    <property type="match status" value="1"/>
</dbReference>
<keyword evidence="4" id="KW-1185">Reference proteome</keyword>
<evidence type="ECO:0000259" key="2">
    <source>
        <dbReference type="Pfam" id="PF13439"/>
    </source>
</evidence>
<proteinExistence type="predicted"/>
<organism evidence="3 4">
    <name type="scientific">Butyrivibrio proteoclasticus (strain ATCC 51982 / DSM 14932 / B316)</name>
    <name type="common">Clostridium proteoclasticum</name>
    <dbReference type="NCBI Taxonomy" id="515622"/>
    <lineage>
        <taxon>Bacteria</taxon>
        <taxon>Bacillati</taxon>
        <taxon>Bacillota</taxon>
        <taxon>Clostridia</taxon>
        <taxon>Lachnospirales</taxon>
        <taxon>Lachnospiraceae</taxon>
        <taxon>Butyrivibrio</taxon>
    </lineage>
</organism>
<dbReference type="eggNOG" id="COG0438">
    <property type="taxonomic scope" value="Bacteria"/>
</dbReference>
<dbReference type="KEGG" id="bpb:bpr_I0365"/>
<accession>E0RZB6</accession>
<protein>
    <submittedName>
        <fullName evidence="3">Glycosyl transferase GT4 family</fullName>
    </submittedName>
</protein>
<dbReference type="Proteomes" id="UP000001299">
    <property type="component" value="Chromosome 1"/>
</dbReference>
<dbReference type="PANTHER" id="PTHR12526:SF630">
    <property type="entry name" value="GLYCOSYLTRANSFERASE"/>
    <property type="match status" value="1"/>
</dbReference>
<dbReference type="STRING" id="515622.bpr_I0365"/>
<feature type="domain" description="Glycosyl transferase family 1" evidence="1">
    <location>
        <begin position="210"/>
        <end position="355"/>
    </location>
</feature>
<evidence type="ECO:0000313" key="3">
    <source>
        <dbReference type="EMBL" id="ADL33113.1"/>
    </source>
</evidence>
<sequence>MNDNSYILEVSWGCPSEKYPINGLFQFDQARALHSIGEKIVFLALDMRSFRRFRKWGYNRFEKAGIPVIEYNFPWGPFSPQLKYQAQDFSFKRAIKKIEKEFGVPRCVHVHCCQQAISVTSYCEKKSIPYIVTEHITPLNEGDAIEKRKEKALKGARTVIAVSNALARDVMRNYGADSVVIPNIVDLREFKYSDTKPRQQDLGSQKINTFEFLSAASANHGKGFDILVKAYAKFIGETSAKTHLTIMGDGPELPIIQDLALELGITDNITFTGSYVRKEFADNLTRSDCFVLASRSETFGIVYIEALATGIPVIATKCGGPEDFVDSTNGILVPVDDVDALAIAMKEMLKDYESNASRFSSEHMKFVSEKCKEKFAPEAVANEIASKLI</sequence>
<dbReference type="CAZy" id="GT4">
    <property type="family name" value="Glycosyltransferase Family 4"/>
</dbReference>
<dbReference type="SUPFAM" id="SSF53756">
    <property type="entry name" value="UDP-Glycosyltransferase/glycogen phosphorylase"/>
    <property type="match status" value="1"/>
</dbReference>